<dbReference type="NCBIfam" id="TIGR01552">
    <property type="entry name" value="phd_fam"/>
    <property type="match status" value="1"/>
</dbReference>
<feature type="region of interest" description="Disordered" evidence="3">
    <location>
        <begin position="59"/>
        <end position="78"/>
    </location>
</feature>
<proteinExistence type="inferred from homology"/>
<name>A0ABS1E400_9GAMM</name>
<dbReference type="Gene3D" id="3.40.1620.10">
    <property type="entry name" value="YefM-like domain"/>
    <property type="match status" value="1"/>
</dbReference>
<comment type="caution">
    <text evidence="4">The sequence shown here is derived from an EMBL/GenBank/DDBJ whole genome shotgun (WGS) entry which is preliminary data.</text>
</comment>
<keyword evidence="5" id="KW-1185">Reference proteome</keyword>
<sequence length="78" mass="8988">MKEVNVREARTNLAQILNEVEQGQEVRILRRGHPIAQMTRPEETVQGFRSRAKLRQELPPAHEEAAQATRAIRDAARY</sequence>
<comment type="function">
    <text evidence="2">Antitoxin component of a type II toxin-antitoxin (TA) system.</text>
</comment>
<dbReference type="EMBL" id="NRSH01000043">
    <property type="protein sequence ID" value="MBK1726453.1"/>
    <property type="molecule type" value="Genomic_DNA"/>
</dbReference>
<reference evidence="4 5" key="1">
    <citation type="journal article" date="2020" name="Microorganisms">
        <title>Osmotic Adaptation and Compatible Solute Biosynthesis of Phototrophic Bacteria as Revealed from Genome Analyses.</title>
        <authorList>
            <person name="Imhoff J.F."/>
            <person name="Rahn T."/>
            <person name="Kunzel S."/>
            <person name="Keller A."/>
            <person name="Neulinger S.C."/>
        </authorList>
    </citation>
    <scope>NUCLEOTIDE SEQUENCE [LARGE SCALE GENOMIC DNA]</scope>
    <source>
        <strain evidence="4 5">DSM 15116</strain>
    </source>
</reference>
<accession>A0ABS1E400</accession>
<evidence type="ECO:0000313" key="4">
    <source>
        <dbReference type="EMBL" id="MBK1726453.1"/>
    </source>
</evidence>
<dbReference type="InterPro" id="IPR036165">
    <property type="entry name" value="YefM-like_sf"/>
</dbReference>
<dbReference type="SUPFAM" id="SSF143120">
    <property type="entry name" value="YefM-like"/>
    <property type="match status" value="1"/>
</dbReference>
<evidence type="ECO:0000256" key="1">
    <source>
        <dbReference type="ARBA" id="ARBA00009981"/>
    </source>
</evidence>
<evidence type="ECO:0000256" key="3">
    <source>
        <dbReference type="SAM" id="MobiDB-lite"/>
    </source>
</evidence>
<evidence type="ECO:0000256" key="2">
    <source>
        <dbReference type="RuleBase" id="RU362080"/>
    </source>
</evidence>
<comment type="similarity">
    <text evidence="1 2">Belongs to the phD/YefM antitoxin family.</text>
</comment>
<evidence type="ECO:0000313" key="5">
    <source>
        <dbReference type="Proteomes" id="UP000738126"/>
    </source>
</evidence>
<dbReference type="Proteomes" id="UP000738126">
    <property type="component" value="Unassembled WGS sequence"/>
</dbReference>
<gene>
    <name evidence="4" type="ORF">CKO13_05350</name>
</gene>
<dbReference type="RefSeq" id="WP_200257630.1">
    <property type="nucleotide sequence ID" value="NZ_NRSH01000043.1"/>
</dbReference>
<dbReference type="InterPro" id="IPR006442">
    <property type="entry name" value="Antitoxin_Phd/YefM"/>
</dbReference>
<organism evidence="4 5">
    <name type="scientific">Halorhodospira neutriphila</name>
    <dbReference type="NCBI Taxonomy" id="168379"/>
    <lineage>
        <taxon>Bacteria</taxon>
        <taxon>Pseudomonadati</taxon>
        <taxon>Pseudomonadota</taxon>
        <taxon>Gammaproteobacteria</taxon>
        <taxon>Chromatiales</taxon>
        <taxon>Ectothiorhodospiraceae</taxon>
        <taxon>Halorhodospira</taxon>
    </lineage>
</organism>
<protein>
    <recommendedName>
        <fullName evidence="2">Antitoxin</fullName>
    </recommendedName>
</protein>
<dbReference type="Pfam" id="PF02604">
    <property type="entry name" value="PhdYeFM_antitox"/>
    <property type="match status" value="1"/>
</dbReference>